<dbReference type="InterPro" id="IPR016181">
    <property type="entry name" value="Acyl_CoA_acyltransferase"/>
</dbReference>
<feature type="domain" description="N-acetyltransferase" evidence="1">
    <location>
        <begin position="87"/>
        <end position="214"/>
    </location>
</feature>
<protein>
    <submittedName>
        <fullName evidence="2">GNAT family N-acetyltransferase</fullName>
    </submittedName>
</protein>
<keyword evidence="3" id="KW-1185">Reference proteome</keyword>
<accession>A0A4R5TWF1</accession>
<organism evidence="2 3">
    <name type="scientific">Arthrobacter crusticola</name>
    <dbReference type="NCBI Taxonomy" id="2547960"/>
    <lineage>
        <taxon>Bacteria</taxon>
        <taxon>Bacillati</taxon>
        <taxon>Actinomycetota</taxon>
        <taxon>Actinomycetes</taxon>
        <taxon>Micrococcales</taxon>
        <taxon>Micrococcaceae</taxon>
        <taxon>Arthrobacter</taxon>
    </lineage>
</organism>
<dbReference type="InterPro" id="IPR013653">
    <property type="entry name" value="GCN5-like_dom"/>
</dbReference>
<reference evidence="2 3" key="1">
    <citation type="submission" date="2019-03" db="EMBL/GenBank/DDBJ databases">
        <title>Arthrobacter sp. nov., an bacterium isolated from biocrust in Mu Us Desert.</title>
        <authorList>
            <person name="Lixiong L."/>
        </authorList>
    </citation>
    <scope>NUCLEOTIDE SEQUENCE [LARGE SCALE GENOMIC DNA]</scope>
    <source>
        <strain evidence="2 3">SLN-3</strain>
    </source>
</reference>
<name>A0A4R5TWF1_9MICC</name>
<evidence type="ECO:0000259" key="1">
    <source>
        <dbReference type="PROSITE" id="PS51186"/>
    </source>
</evidence>
<keyword evidence="2" id="KW-0808">Transferase</keyword>
<sequence>MGTQGSNDLLSTWITGWATCRGYDRQDDGRTTSVVLTDQGGRDEHFLYEPSEELLLQVAAETKADPNRVLTVATNRMEDLLAVTRPLALQVVDRQSLMSADMADQDVEDPTTPDGFVLKRHDEPGCRRVEVTFEGQPAARGAVSVVGDFAVYDGIETEEEFRRRGLASFVMRALTAAVLEEDVRIGLLMATTDGRELYSFLGWQQLADVFILRG</sequence>
<dbReference type="InterPro" id="IPR000182">
    <property type="entry name" value="GNAT_dom"/>
</dbReference>
<dbReference type="Gene3D" id="3.40.630.30">
    <property type="match status" value="1"/>
</dbReference>
<dbReference type="PROSITE" id="PS51186">
    <property type="entry name" value="GNAT"/>
    <property type="match status" value="1"/>
</dbReference>
<dbReference type="AlphaFoldDB" id="A0A4R5TWF1"/>
<dbReference type="Proteomes" id="UP000295411">
    <property type="component" value="Unassembled WGS sequence"/>
</dbReference>
<comment type="caution">
    <text evidence="2">The sequence shown here is derived from an EMBL/GenBank/DDBJ whole genome shotgun (WGS) entry which is preliminary data.</text>
</comment>
<proteinExistence type="predicted"/>
<gene>
    <name evidence="2" type="ORF">E2F48_09440</name>
</gene>
<dbReference type="SUPFAM" id="SSF55729">
    <property type="entry name" value="Acyl-CoA N-acyltransferases (Nat)"/>
    <property type="match status" value="1"/>
</dbReference>
<dbReference type="OrthoDB" id="4966223at2"/>
<dbReference type="GO" id="GO:0016747">
    <property type="term" value="F:acyltransferase activity, transferring groups other than amino-acyl groups"/>
    <property type="evidence" value="ECO:0007669"/>
    <property type="project" value="InterPro"/>
</dbReference>
<dbReference type="Pfam" id="PF08445">
    <property type="entry name" value="FR47"/>
    <property type="match status" value="1"/>
</dbReference>
<dbReference type="RefSeq" id="WP_133403737.1">
    <property type="nucleotide sequence ID" value="NZ_SMTK01000003.1"/>
</dbReference>
<evidence type="ECO:0000313" key="2">
    <source>
        <dbReference type="EMBL" id="TDK25471.1"/>
    </source>
</evidence>
<evidence type="ECO:0000313" key="3">
    <source>
        <dbReference type="Proteomes" id="UP000295411"/>
    </source>
</evidence>
<dbReference type="EMBL" id="SMTK01000003">
    <property type="protein sequence ID" value="TDK25471.1"/>
    <property type="molecule type" value="Genomic_DNA"/>
</dbReference>